<dbReference type="InterPro" id="IPR035198">
    <property type="entry name" value="SU10_MCP"/>
</dbReference>
<organism evidence="1">
    <name type="scientific">Podoviridae sp. ctRkj24</name>
    <dbReference type="NCBI Taxonomy" id="2823559"/>
    <lineage>
        <taxon>Viruses</taxon>
        <taxon>Duplodnaviria</taxon>
        <taxon>Heunggongvirae</taxon>
        <taxon>Uroviricota</taxon>
        <taxon>Caudoviricetes</taxon>
    </lineage>
</organism>
<dbReference type="Pfam" id="PF17236">
    <property type="entry name" value="SU10_MCP"/>
    <property type="match status" value="1"/>
</dbReference>
<sequence length="392" mass="43805">MALVAKSVSQSTTYEAVGTKDDFSKIVTNIDPDMTFFLSNFGTAAEAKSLKFNWTTEGLKPPQENAHPEETDYNTGRVGSLAQWDNRCQHFISSGRVTDAQRKHAKEYSPEDEFARQKVNAFKQHARDIEYALVFNRSPRDESPGNPALTGGVRYFLEEEVEDVTFTGNVCAATTDHKLDTGDFVYFKAKPGTGNKLPTEIVANLPYYIRKDADPKKFTLFNSMDDAIKNVNQVTLSTAGQGVQMVKNNVFSAGDTLFTEDHINDCMEMCSKRGGNPTLAVMSGRLKRRFSAIVTGGATKQRGSKEKTATNITDVYESDFGVVRAEVHRMYPDTVVDVMDMNYWDMKWFDRTHEVTGLAKKGSYEEFVIESWLGLQGTQPKASGSIYNIKRA</sequence>
<protein>
    <submittedName>
        <fullName evidence="1">Major capsid protein</fullName>
    </submittedName>
</protein>
<accession>A0A8S5LB61</accession>
<proteinExistence type="predicted"/>
<dbReference type="EMBL" id="BK014671">
    <property type="protein sequence ID" value="DAD67169.1"/>
    <property type="molecule type" value="Genomic_DNA"/>
</dbReference>
<name>A0A8S5LB61_9CAUD</name>
<reference evidence="1" key="1">
    <citation type="journal article" date="2021" name="Proc. Natl. Acad. Sci. U.S.A.">
        <title>A Catalog of Tens of Thousands of Viruses from Human Metagenomes Reveals Hidden Associations with Chronic Diseases.</title>
        <authorList>
            <person name="Tisza M.J."/>
            <person name="Buck C.B."/>
        </authorList>
    </citation>
    <scope>NUCLEOTIDE SEQUENCE</scope>
    <source>
        <strain evidence="1">CtRkj24</strain>
    </source>
</reference>
<evidence type="ECO:0000313" key="1">
    <source>
        <dbReference type="EMBL" id="DAD67169.1"/>
    </source>
</evidence>